<dbReference type="GO" id="GO:0051016">
    <property type="term" value="P:barbed-end actin filament capping"/>
    <property type="evidence" value="ECO:0007669"/>
    <property type="project" value="TreeGrafter"/>
</dbReference>
<dbReference type="GO" id="GO:0005884">
    <property type="term" value="C:actin filament"/>
    <property type="evidence" value="ECO:0007669"/>
    <property type="project" value="TreeGrafter"/>
</dbReference>
<comment type="subcellular location">
    <subcellularLocation>
        <location evidence="1">Cytoplasm</location>
        <location evidence="1">Cytoskeleton</location>
    </subcellularLocation>
</comment>
<proteinExistence type="inferred from homology"/>
<dbReference type="OrthoDB" id="10006997at2759"/>
<evidence type="ECO:0000256" key="2">
    <source>
        <dbReference type="ARBA" id="ARBA00009557"/>
    </source>
</evidence>
<gene>
    <name evidence="10" type="primary">TWF1_1</name>
    <name evidence="10" type="ORF">IWQ62_000183</name>
</gene>
<feature type="region of interest" description="Disordered" evidence="8">
    <location>
        <begin position="360"/>
        <end position="417"/>
    </location>
</feature>
<reference evidence="10" key="1">
    <citation type="submission" date="2022-07" db="EMBL/GenBank/DDBJ databases">
        <title>Phylogenomic reconstructions and comparative analyses of Kickxellomycotina fungi.</title>
        <authorList>
            <person name="Reynolds N.K."/>
            <person name="Stajich J.E."/>
            <person name="Barry K."/>
            <person name="Grigoriev I.V."/>
            <person name="Crous P."/>
            <person name="Smith M.E."/>
        </authorList>
    </citation>
    <scope>NUCLEOTIDE SEQUENCE</scope>
    <source>
        <strain evidence="10">RSA 1196</strain>
    </source>
</reference>
<dbReference type="GO" id="GO:0030042">
    <property type="term" value="P:actin filament depolymerization"/>
    <property type="evidence" value="ECO:0007669"/>
    <property type="project" value="TreeGrafter"/>
</dbReference>
<dbReference type="InterPro" id="IPR028458">
    <property type="entry name" value="Twinfilin"/>
</dbReference>
<comment type="caution">
    <text evidence="10">The sequence shown here is derived from an EMBL/GenBank/DDBJ whole genome shotgun (WGS) entry which is preliminary data.</text>
</comment>
<evidence type="ECO:0000313" key="11">
    <source>
        <dbReference type="Proteomes" id="UP001150925"/>
    </source>
</evidence>
<keyword evidence="5" id="KW-0009">Actin-binding</keyword>
<evidence type="ECO:0000256" key="4">
    <source>
        <dbReference type="ARBA" id="ARBA00022737"/>
    </source>
</evidence>
<evidence type="ECO:0000313" key="10">
    <source>
        <dbReference type="EMBL" id="KAJ1970077.1"/>
    </source>
</evidence>
<dbReference type="GO" id="GO:0005737">
    <property type="term" value="C:cytoplasm"/>
    <property type="evidence" value="ECO:0007669"/>
    <property type="project" value="TreeGrafter"/>
</dbReference>
<name>A0A9W8AVB6_9FUNG</name>
<dbReference type="GO" id="GO:0051015">
    <property type="term" value="F:actin filament binding"/>
    <property type="evidence" value="ECO:0007669"/>
    <property type="project" value="TreeGrafter"/>
</dbReference>
<keyword evidence="3" id="KW-0963">Cytoplasm</keyword>
<dbReference type="PANTHER" id="PTHR13759:SF1">
    <property type="entry name" value="TWINFILIN"/>
    <property type="match status" value="1"/>
</dbReference>
<evidence type="ECO:0000259" key="9">
    <source>
        <dbReference type="PROSITE" id="PS51263"/>
    </source>
</evidence>
<dbReference type="Gene3D" id="3.40.20.10">
    <property type="entry name" value="Severin"/>
    <property type="match status" value="2"/>
</dbReference>
<sequence>MSHQSGIQVAEPLAKLFIEASCDTPDSPRFLVVRINGESLEVHQTEPKSGDAEQDFSAVHSFASDVQPCYIIFRLDSDGEKSPDSSQAPPTGPSDTQKPNWLFISYIPDQGNVRDKMLYAATQATLLKQLGSGKFRHVVHAKSPQDLRLATLSAFLRYHIQHPDNAESDMPLTEREQELRRIRQEELTSAEHIAATGSSVRRTHVKVTHFALTDRSRQVFDQFFALGDTDTSPTTVVLRLDIPKETTDLDPQIHGDEPSPSPATFTSLEELQAALPAQPRFVIHRYQYPSHTDEGRYYPLFIYLCSTQASVKERMIYSTCRGTLVHLLQGTYGVTFTKRFEMDDPSELTQQLLDEALQPLVTSPPVSGDRIRFPESDTSTNADEDALPVASHTTLPQRQFKRPSAPGRPRTLPQRSR</sequence>
<dbReference type="InterPro" id="IPR029006">
    <property type="entry name" value="ADF-H/Gelsolin-like_dom_sf"/>
</dbReference>
<dbReference type="PROSITE" id="PS51263">
    <property type="entry name" value="ADF_H"/>
    <property type="match status" value="2"/>
</dbReference>
<dbReference type="PANTHER" id="PTHR13759">
    <property type="entry name" value="TWINFILIN"/>
    <property type="match status" value="1"/>
</dbReference>
<feature type="region of interest" description="Disordered" evidence="8">
    <location>
        <begin position="79"/>
        <end position="100"/>
    </location>
</feature>
<dbReference type="Pfam" id="PF00241">
    <property type="entry name" value="Cofilin_ADF"/>
    <property type="match status" value="2"/>
</dbReference>
<evidence type="ECO:0000256" key="7">
    <source>
        <dbReference type="ARBA" id="ARBA00038532"/>
    </source>
</evidence>
<keyword evidence="4" id="KW-0677">Repeat</keyword>
<evidence type="ECO:0000256" key="3">
    <source>
        <dbReference type="ARBA" id="ARBA00022490"/>
    </source>
</evidence>
<organism evidence="10 11">
    <name type="scientific">Dispira parvispora</name>
    <dbReference type="NCBI Taxonomy" id="1520584"/>
    <lineage>
        <taxon>Eukaryota</taxon>
        <taxon>Fungi</taxon>
        <taxon>Fungi incertae sedis</taxon>
        <taxon>Zoopagomycota</taxon>
        <taxon>Kickxellomycotina</taxon>
        <taxon>Dimargaritomycetes</taxon>
        <taxon>Dimargaritales</taxon>
        <taxon>Dimargaritaceae</taxon>
        <taxon>Dispira</taxon>
    </lineage>
</organism>
<dbReference type="AlphaFoldDB" id="A0A9W8AVB6"/>
<feature type="domain" description="ADF-H" evidence="9">
    <location>
        <begin position="204"/>
        <end position="358"/>
    </location>
</feature>
<feature type="compositionally biased region" description="Polar residues" evidence="8">
    <location>
        <begin position="84"/>
        <end position="99"/>
    </location>
</feature>
<evidence type="ECO:0000256" key="6">
    <source>
        <dbReference type="ARBA" id="ARBA00023212"/>
    </source>
</evidence>
<feature type="domain" description="ADF-H" evidence="9">
    <location>
        <begin position="6"/>
        <end position="157"/>
    </location>
</feature>
<accession>A0A9W8AVB6</accession>
<dbReference type="SMART" id="SM00102">
    <property type="entry name" value="ADF"/>
    <property type="match status" value="2"/>
</dbReference>
<evidence type="ECO:0000256" key="5">
    <source>
        <dbReference type="ARBA" id="ARBA00023203"/>
    </source>
</evidence>
<dbReference type="InterPro" id="IPR002108">
    <property type="entry name" value="ADF-H"/>
</dbReference>
<comment type="subunit">
    <text evidence="7">Interacts with G-actin; ADP-actin form.</text>
</comment>
<keyword evidence="11" id="KW-1185">Reference proteome</keyword>
<evidence type="ECO:0000256" key="8">
    <source>
        <dbReference type="SAM" id="MobiDB-lite"/>
    </source>
</evidence>
<keyword evidence="6" id="KW-0206">Cytoskeleton</keyword>
<dbReference type="GO" id="GO:0003785">
    <property type="term" value="F:actin monomer binding"/>
    <property type="evidence" value="ECO:0007669"/>
    <property type="project" value="TreeGrafter"/>
</dbReference>
<comment type="similarity">
    <text evidence="2">Belongs to the actin-binding proteins ADF family. Twinfilin subfamily.</text>
</comment>
<dbReference type="SUPFAM" id="SSF55753">
    <property type="entry name" value="Actin depolymerizing proteins"/>
    <property type="match status" value="2"/>
</dbReference>
<dbReference type="EMBL" id="JANBPY010000006">
    <property type="protein sequence ID" value="KAJ1970077.1"/>
    <property type="molecule type" value="Genomic_DNA"/>
</dbReference>
<protein>
    <submittedName>
        <fullName evidence="10">Twinfilin-1</fullName>
    </submittedName>
</protein>
<evidence type="ECO:0000256" key="1">
    <source>
        <dbReference type="ARBA" id="ARBA00004245"/>
    </source>
</evidence>
<dbReference type="CDD" id="cd11285">
    <property type="entry name" value="ADF_Twf-N_like"/>
    <property type="match status" value="1"/>
</dbReference>
<dbReference type="Proteomes" id="UP001150925">
    <property type="component" value="Unassembled WGS sequence"/>
</dbReference>